<name>A0A848ISM2_9BURK</name>
<keyword evidence="1" id="KW-0472">Membrane</keyword>
<proteinExistence type="predicted"/>
<comment type="caution">
    <text evidence="2">The sequence shown here is derived from an EMBL/GenBank/DDBJ whole genome shotgun (WGS) entry which is preliminary data.</text>
</comment>
<organism evidence="2 3">
    <name type="scientific">Paraburkholderia polaris</name>
    <dbReference type="NCBI Taxonomy" id="2728848"/>
    <lineage>
        <taxon>Bacteria</taxon>
        <taxon>Pseudomonadati</taxon>
        <taxon>Pseudomonadota</taxon>
        <taxon>Betaproteobacteria</taxon>
        <taxon>Burkholderiales</taxon>
        <taxon>Burkholderiaceae</taxon>
        <taxon>Paraburkholderia</taxon>
    </lineage>
</organism>
<gene>
    <name evidence="2" type="ORF">HHL24_35455</name>
</gene>
<feature type="transmembrane region" description="Helical" evidence="1">
    <location>
        <begin position="6"/>
        <end position="24"/>
    </location>
</feature>
<evidence type="ECO:0000313" key="2">
    <source>
        <dbReference type="EMBL" id="NMM03189.1"/>
    </source>
</evidence>
<dbReference type="AlphaFoldDB" id="A0A848ISM2"/>
<evidence type="ECO:0000313" key="3">
    <source>
        <dbReference type="Proteomes" id="UP000544134"/>
    </source>
</evidence>
<protein>
    <submittedName>
        <fullName evidence="2">Uncharacterized protein</fullName>
    </submittedName>
</protein>
<keyword evidence="3" id="KW-1185">Reference proteome</keyword>
<dbReference type="EMBL" id="JABBGJ010000049">
    <property type="protein sequence ID" value="NMM03189.1"/>
    <property type="molecule type" value="Genomic_DNA"/>
</dbReference>
<dbReference type="Proteomes" id="UP000544134">
    <property type="component" value="Unassembled WGS sequence"/>
</dbReference>
<dbReference type="RefSeq" id="WP_169489941.1">
    <property type="nucleotide sequence ID" value="NZ_JABBGJ010000049.1"/>
</dbReference>
<keyword evidence="1" id="KW-1133">Transmembrane helix</keyword>
<keyword evidence="1" id="KW-0812">Transmembrane</keyword>
<evidence type="ECO:0000256" key="1">
    <source>
        <dbReference type="SAM" id="Phobius"/>
    </source>
</evidence>
<sequence>MSTLLIAGSSFIGGISVTAVLVRWRSRRRPELDPFALLRRPATKQLADFSEALHSQLRDWAKPGRRISKRGPQNVRQVLGCLSVYSDGVAVWTVRDGTLTFQDGTTTPISAFAAALERELTAARSPISRLSLPNLLSVDLRANRVMQFEDDWIVQRFIRLGRRGEDEDIYEPWAGYDTGMSKDAALQALDECERQWPEHKFRAHRVRMHEKLASEAIARARASANNR</sequence>
<reference evidence="2 3" key="1">
    <citation type="submission" date="2020-04" db="EMBL/GenBank/DDBJ databases">
        <title>Paraburkholderia sp. RP-4-7 isolated from soil.</title>
        <authorList>
            <person name="Dahal R.H."/>
        </authorList>
    </citation>
    <scope>NUCLEOTIDE SEQUENCE [LARGE SCALE GENOMIC DNA]</scope>
    <source>
        <strain evidence="2 3">RP-4-7</strain>
    </source>
</reference>
<accession>A0A848ISM2</accession>